<evidence type="ECO:0000313" key="2">
    <source>
        <dbReference type="Proteomes" id="UP000216446"/>
    </source>
</evidence>
<proteinExistence type="predicted"/>
<name>A0A259TUM6_9BACT</name>
<protein>
    <recommendedName>
        <fullName evidence="3">Antitoxin HicB</fullName>
    </recommendedName>
</protein>
<sequence length="113" mass="12512">MLDYRGYHAKVEYRPDDTLLFGRVLDLGDTVVFEAERAADIQAAFQGAVDDYLDFCAEIGKDPDRPFSGRFNVRLTPDLHRAAAVAAEAGSESLNHFVRTAVAHEVERRSVAA</sequence>
<dbReference type="EMBL" id="MQWB01000010">
    <property type="protein sequence ID" value="OZC01469.1"/>
    <property type="molecule type" value="Genomic_DNA"/>
</dbReference>
<dbReference type="SUPFAM" id="SSF47598">
    <property type="entry name" value="Ribbon-helix-helix"/>
    <property type="match status" value="1"/>
</dbReference>
<dbReference type="Pfam" id="PF05534">
    <property type="entry name" value="HicB"/>
    <property type="match status" value="1"/>
</dbReference>
<dbReference type="InterPro" id="IPR035069">
    <property type="entry name" value="TTHA1013/TTHA0281-like"/>
</dbReference>
<dbReference type="SUPFAM" id="SSF143100">
    <property type="entry name" value="TTHA1013/TTHA0281-like"/>
    <property type="match status" value="1"/>
</dbReference>
<dbReference type="InterPro" id="IPR008651">
    <property type="entry name" value="Uncharacterised_HicB"/>
</dbReference>
<organism evidence="1 2">
    <name type="scientific">Rubricoccus marinus</name>
    <dbReference type="NCBI Taxonomy" id="716817"/>
    <lineage>
        <taxon>Bacteria</taxon>
        <taxon>Pseudomonadati</taxon>
        <taxon>Rhodothermota</taxon>
        <taxon>Rhodothermia</taxon>
        <taxon>Rhodothermales</taxon>
        <taxon>Rubricoccaceae</taxon>
        <taxon>Rubricoccus</taxon>
    </lineage>
</organism>
<keyword evidence="2" id="KW-1185">Reference proteome</keyword>
<evidence type="ECO:0008006" key="3">
    <source>
        <dbReference type="Google" id="ProtNLM"/>
    </source>
</evidence>
<dbReference type="Proteomes" id="UP000216446">
    <property type="component" value="Unassembled WGS sequence"/>
</dbReference>
<dbReference type="InParanoid" id="A0A259TUM6"/>
<accession>A0A259TUM6</accession>
<comment type="caution">
    <text evidence="1">The sequence shown here is derived from an EMBL/GenBank/DDBJ whole genome shotgun (WGS) entry which is preliminary data.</text>
</comment>
<evidence type="ECO:0000313" key="1">
    <source>
        <dbReference type="EMBL" id="OZC01469.1"/>
    </source>
</evidence>
<dbReference type="GO" id="GO:0006355">
    <property type="term" value="P:regulation of DNA-templated transcription"/>
    <property type="evidence" value="ECO:0007669"/>
    <property type="project" value="InterPro"/>
</dbReference>
<reference evidence="1 2" key="1">
    <citation type="submission" date="2016-11" db="EMBL/GenBank/DDBJ databases">
        <title>Study of marine rhodopsin-containing bacteria.</title>
        <authorList>
            <person name="Yoshizawa S."/>
            <person name="Kumagai Y."/>
            <person name="Kogure K."/>
        </authorList>
    </citation>
    <scope>NUCLEOTIDE SEQUENCE [LARGE SCALE GENOMIC DNA]</scope>
    <source>
        <strain evidence="1 2">SG-29</strain>
    </source>
</reference>
<dbReference type="OrthoDB" id="5297106at2"/>
<gene>
    <name evidence="1" type="ORF">BSZ36_17485</name>
</gene>
<dbReference type="RefSeq" id="WP_094551629.1">
    <property type="nucleotide sequence ID" value="NZ_MQWB01000010.1"/>
</dbReference>
<dbReference type="InterPro" id="IPR010985">
    <property type="entry name" value="Ribbon_hlx_hlx"/>
</dbReference>
<dbReference type="AlphaFoldDB" id="A0A259TUM6"/>